<protein>
    <recommendedName>
        <fullName evidence="2">MKRN2 opposite strand protein-like C-terminal domain-containing protein</fullName>
    </recommendedName>
</protein>
<feature type="domain" description="MKRN2 opposite strand protein-like C-terminal" evidence="2">
    <location>
        <begin position="223"/>
        <end position="291"/>
    </location>
</feature>
<dbReference type="AlphaFoldDB" id="A0A9Q0ILK9"/>
<dbReference type="PANTHER" id="PTHR33963:SF2">
    <property type="entry name" value="MKRN2 OPPOSITE STRAND PROTEIN"/>
    <property type="match status" value="1"/>
</dbReference>
<dbReference type="InterPro" id="IPR032016">
    <property type="entry name" value="MKRN2OS-like"/>
</dbReference>
<dbReference type="InterPro" id="IPR053921">
    <property type="entry name" value="MKRN2OS-like_C"/>
</dbReference>
<comment type="caution">
    <text evidence="3">The sequence shown here is derived from an EMBL/GenBank/DDBJ whole genome shotgun (WGS) entry which is preliminary data.</text>
</comment>
<evidence type="ECO:0000313" key="4">
    <source>
        <dbReference type="Proteomes" id="UP001148018"/>
    </source>
</evidence>
<proteinExistence type="predicted"/>
<keyword evidence="4" id="KW-1185">Reference proteome</keyword>
<dbReference type="PANTHER" id="PTHR33963">
    <property type="entry name" value="MKRN2 OPPOSITE STRAND PROTEIN"/>
    <property type="match status" value="1"/>
</dbReference>
<reference evidence="3" key="1">
    <citation type="submission" date="2022-07" db="EMBL/GenBank/DDBJ databases">
        <title>Chromosome-level genome of Muraenolepis orangiensis.</title>
        <authorList>
            <person name="Kim J."/>
        </authorList>
    </citation>
    <scope>NUCLEOTIDE SEQUENCE</scope>
    <source>
        <strain evidence="3">KU_S4_2022</strain>
        <tissue evidence="3">Muscle</tissue>
    </source>
</reference>
<feature type="region of interest" description="Disordered" evidence="1">
    <location>
        <begin position="15"/>
        <end position="85"/>
    </location>
</feature>
<gene>
    <name evidence="3" type="ORF">NHX12_030126</name>
</gene>
<sequence length="297" mass="32490">MKTIVRFRHCGRLIYSLSPREEEGPGGTSRSPAGEAGEAGGTSRSPAGEAGGTSSPAGEAGGDRRSPAEGISRSPAGEPAGDRSQCPLCGERLSFRLLDAPVVVTSPFSNGHETKYSFLISSRSGPTSISNYPSADLVTPNNHQALLTFSAVRSWDRHLETFSSQERWTTDRFAEEGEFGSCCYGFALSFINEVRRSEVMELISQQSFTLGYVLPTVHCSSKVFDGKSELHTGISDTKGVVYNYTRQGVVRDHTGWEQSIRVVLVQQDSFSLRNQWNKYLESYSAGALWDPAWTGYY</sequence>
<dbReference type="OrthoDB" id="10065749at2759"/>
<evidence type="ECO:0000259" key="2">
    <source>
        <dbReference type="Pfam" id="PF16044"/>
    </source>
</evidence>
<evidence type="ECO:0000313" key="3">
    <source>
        <dbReference type="EMBL" id="KAJ3602368.1"/>
    </source>
</evidence>
<accession>A0A9Q0ILK9</accession>
<evidence type="ECO:0000256" key="1">
    <source>
        <dbReference type="SAM" id="MobiDB-lite"/>
    </source>
</evidence>
<feature type="domain" description="MKRN2 opposite strand protein-like C-terminal" evidence="2">
    <location>
        <begin position="149"/>
        <end position="222"/>
    </location>
</feature>
<name>A0A9Q0ILK9_9TELE</name>
<organism evidence="3 4">
    <name type="scientific">Muraenolepis orangiensis</name>
    <name type="common">Patagonian moray cod</name>
    <dbReference type="NCBI Taxonomy" id="630683"/>
    <lineage>
        <taxon>Eukaryota</taxon>
        <taxon>Metazoa</taxon>
        <taxon>Chordata</taxon>
        <taxon>Craniata</taxon>
        <taxon>Vertebrata</taxon>
        <taxon>Euteleostomi</taxon>
        <taxon>Actinopterygii</taxon>
        <taxon>Neopterygii</taxon>
        <taxon>Teleostei</taxon>
        <taxon>Neoteleostei</taxon>
        <taxon>Acanthomorphata</taxon>
        <taxon>Zeiogadaria</taxon>
        <taxon>Gadariae</taxon>
        <taxon>Gadiformes</taxon>
        <taxon>Muraenolepidoidei</taxon>
        <taxon>Muraenolepididae</taxon>
        <taxon>Muraenolepis</taxon>
    </lineage>
</organism>
<dbReference type="Pfam" id="PF16044">
    <property type="entry name" value="DUF4796_C"/>
    <property type="match status" value="2"/>
</dbReference>
<dbReference type="EMBL" id="JANIIK010000046">
    <property type="protein sequence ID" value="KAJ3602368.1"/>
    <property type="molecule type" value="Genomic_DNA"/>
</dbReference>
<dbReference type="Proteomes" id="UP001148018">
    <property type="component" value="Unassembled WGS sequence"/>
</dbReference>